<organism evidence="4 5">
    <name type="scientific">Stereocaulon virgatum</name>
    <dbReference type="NCBI Taxonomy" id="373712"/>
    <lineage>
        <taxon>Eukaryota</taxon>
        <taxon>Fungi</taxon>
        <taxon>Dikarya</taxon>
        <taxon>Ascomycota</taxon>
        <taxon>Pezizomycotina</taxon>
        <taxon>Lecanoromycetes</taxon>
        <taxon>OSLEUM clade</taxon>
        <taxon>Lecanoromycetidae</taxon>
        <taxon>Lecanorales</taxon>
        <taxon>Lecanorineae</taxon>
        <taxon>Stereocaulaceae</taxon>
        <taxon>Stereocaulon</taxon>
    </lineage>
</organism>
<keyword evidence="5" id="KW-1185">Reference proteome</keyword>
<dbReference type="PANTHER" id="PTHR15074">
    <property type="entry name" value="METHYL-CPG-BINDING PROTEIN"/>
    <property type="match status" value="1"/>
</dbReference>
<name>A0ABR3ZU32_9LECA</name>
<comment type="subcellular location">
    <subcellularLocation>
        <location evidence="1">Nucleus</location>
    </subcellularLocation>
</comment>
<gene>
    <name evidence="4" type="ORF">N7G274_010197</name>
</gene>
<dbReference type="SUPFAM" id="SSF48150">
    <property type="entry name" value="DNA-glycosylase"/>
    <property type="match status" value="1"/>
</dbReference>
<evidence type="ECO:0000256" key="1">
    <source>
        <dbReference type="ARBA" id="ARBA00004123"/>
    </source>
</evidence>
<evidence type="ECO:0000313" key="5">
    <source>
        <dbReference type="Proteomes" id="UP001590950"/>
    </source>
</evidence>
<evidence type="ECO:0000256" key="2">
    <source>
        <dbReference type="ARBA" id="ARBA00023242"/>
    </source>
</evidence>
<dbReference type="PANTHER" id="PTHR15074:SF0">
    <property type="entry name" value="METHYL-CPG-BINDING DOMAIN PROTEIN 4-LIKE PROTEIN"/>
    <property type="match status" value="1"/>
</dbReference>
<sequence length="381" mass="42736">MLAKEMDDSFRKMVALIGRPTLQNNAYPTPCPSSNGYISTCPEYLLSPELQSDGYGPSNLSDAEASTNERLILSDDGEINESRSESARLVTPPARRRKIRSITVSPYFLNSAEMKIKNTASPYFPKPPNTKPKAGDRVSCIPFPALSSTSFGLVQERLAHDPFGLLVAMIFLNKTRGSVALPVFYELMDRYPTPADLAAADLDDIVDIFEHLGLQNQRAMKCINLAKAWLHRPPEKGKRYRVLHYPNKDDGKDIKADELLGDDDERVAWEIGQLPGVGAYAIDSWRIFCRDELRGLPSELPKAPTPEAEEEEMRKEWTRVLPLDKELRAYLRWRWLRNGWDWNPITGEKARADEKTMADAGLGGVICEGEGSSILIAEHES</sequence>
<dbReference type="EMBL" id="JBEFKJ010000045">
    <property type="protein sequence ID" value="KAL2037070.1"/>
    <property type="molecule type" value="Genomic_DNA"/>
</dbReference>
<dbReference type="InterPro" id="IPR003265">
    <property type="entry name" value="HhH-GPD_domain"/>
</dbReference>
<proteinExistence type="predicted"/>
<dbReference type="InterPro" id="IPR011257">
    <property type="entry name" value="DNA_glycosylase"/>
</dbReference>
<dbReference type="InterPro" id="IPR045138">
    <property type="entry name" value="MeCP2/MBD4"/>
</dbReference>
<dbReference type="Proteomes" id="UP001590950">
    <property type="component" value="Unassembled WGS sequence"/>
</dbReference>
<dbReference type="Pfam" id="PF00730">
    <property type="entry name" value="HhH-GPD"/>
    <property type="match status" value="1"/>
</dbReference>
<evidence type="ECO:0000259" key="3">
    <source>
        <dbReference type="Pfam" id="PF00730"/>
    </source>
</evidence>
<comment type="caution">
    <text evidence="4">The sequence shown here is derived from an EMBL/GenBank/DDBJ whole genome shotgun (WGS) entry which is preliminary data.</text>
</comment>
<keyword evidence="2" id="KW-0539">Nucleus</keyword>
<accession>A0ABR3ZU32</accession>
<dbReference type="Gene3D" id="1.10.340.30">
    <property type="entry name" value="Hypothetical protein, domain 2"/>
    <property type="match status" value="1"/>
</dbReference>
<protein>
    <recommendedName>
        <fullName evidence="3">HhH-GPD domain-containing protein</fullName>
    </recommendedName>
</protein>
<feature type="domain" description="HhH-GPD" evidence="3">
    <location>
        <begin position="167"/>
        <end position="241"/>
    </location>
</feature>
<reference evidence="4 5" key="1">
    <citation type="submission" date="2024-09" db="EMBL/GenBank/DDBJ databases">
        <title>Rethinking Asexuality: The Enigmatic Case of Functional Sexual Genes in Lepraria (Stereocaulaceae).</title>
        <authorList>
            <person name="Doellman M."/>
            <person name="Sun Y."/>
            <person name="Barcenas-Pena A."/>
            <person name="Lumbsch H.T."/>
            <person name="Grewe F."/>
        </authorList>
    </citation>
    <scope>NUCLEOTIDE SEQUENCE [LARGE SCALE GENOMIC DNA]</scope>
    <source>
        <strain evidence="4 5">Mercado 3170</strain>
    </source>
</reference>
<evidence type="ECO:0000313" key="4">
    <source>
        <dbReference type="EMBL" id="KAL2037070.1"/>
    </source>
</evidence>